<evidence type="ECO:0000313" key="2">
    <source>
        <dbReference type="EMBL" id="CNE74208.1"/>
    </source>
</evidence>
<dbReference type="SUPFAM" id="SSF47413">
    <property type="entry name" value="lambda repressor-like DNA-binding domains"/>
    <property type="match status" value="1"/>
</dbReference>
<dbReference type="PROSITE" id="PS50943">
    <property type="entry name" value="HTH_CROC1"/>
    <property type="match status" value="1"/>
</dbReference>
<proteinExistence type="predicted"/>
<dbReference type="Proteomes" id="UP000041601">
    <property type="component" value="Unassembled WGS sequence"/>
</dbReference>
<protein>
    <submittedName>
        <fullName evidence="2">XRE family transcriptional regulator</fullName>
    </submittedName>
</protein>
<reference evidence="2 3" key="1">
    <citation type="submission" date="2015-03" db="EMBL/GenBank/DDBJ databases">
        <authorList>
            <consortium name="Pathogen Informatics"/>
            <person name="Murphy D."/>
        </authorList>
    </citation>
    <scope>NUCLEOTIDE SEQUENCE [LARGE SCALE GENOMIC DNA]</scope>
    <source>
        <strain evidence="2 3">IP05342</strain>
    </source>
</reference>
<dbReference type="Gene3D" id="1.10.260.40">
    <property type="entry name" value="lambda repressor-like DNA-binding domains"/>
    <property type="match status" value="1"/>
</dbReference>
<dbReference type="RefSeq" id="WP_049526797.1">
    <property type="nucleotide sequence ID" value="NZ_CP016935.1"/>
</dbReference>
<feature type="domain" description="HTH cro/C1-type" evidence="1">
    <location>
        <begin position="4"/>
        <end position="58"/>
    </location>
</feature>
<dbReference type="EMBL" id="CPXJ01000110">
    <property type="protein sequence ID" value="CNE74208.1"/>
    <property type="molecule type" value="Genomic_DNA"/>
</dbReference>
<dbReference type="SMART" id="SM00530">
    <property type="entry name" value="HTH_XRE"/>
    <property type="match status" value="1"/>
</dbReference>
<gene>
    <name evidence="2" type="ORF">ERS137959_04562</name>
</gene>
<sequence>MNNLRIFRERIGLTQSELADLAGCTPGAIGHYETGRRGMDINLCRQFVEILNSSGAAVGLDDVFPPKTQKAA</sequence>
<dbReference type="InterPro" id="IPR001387">
    <property type="entry name" value="Cro/C1-type_HTH"/>
</dbReference>
<keyword evidence="3" id="KW-1185">Reference proteome</keyword>
<name>A0ABM9SJD4_YEREN</name>
<evidence type="ECO:0000259" key="1">
    <source>
        <dbReference type="PROSITE" id="PS50943"/>
    </source>
</evidence>
<evidence type="ECO:0000313" key="3">
    <source>
        <dbReference type="Proteomes" id="UP000041601"/>
    </source>
</evidence>
<comment type="caution">
    <text evidence="2">The sequence shown here is derived from an EMBL/GenBank/DDBJ whole genome shotgun (WGS) entry which is preliminary data.</text>
</comment>
<dbReference type="InterPro" id="IPR010982">
    <property type="entry name" value="Lambda_DNA-bd_dom_sf"/>
</dbReference>
<accession>A0ABM9SJD4</accession>
<organism evidence="2 3">
    <name type="scientific">Yersinia enterocolitica</name>
    <dbReference type="NCBI Taxonomy" id="630"/>
    <lineage>
        <taxon>Bacteria</taxon>
        <taxon>Pseudomonadati</taxon>
        <taxon>Pseudomonadota</taxon>
        <taxon>Gammaproteobacteria</taxon>
        <taxon>Enterobacterales</taxon>
        <taxon>Yersiniaceae</taxon>
        <taxon>Yersinia</taxon>
    </lineage>
</organism>
<dbReference type="CDD" id="cd00093">
    <property type="entry name" value="HTH_XRE"/>
    <property type="match status" value="1"/>
</dbReference>
<dbReference type="Pfam" id="PF13560">
    <property type="entry name" value="HTH_31"/>
    <property type="match status" value="1"/>
</dbReference>